<keyword evidence="1" id="KW-1133">Transmembrane helix</keyword>
<evidence type="ECO:0000313" key="3">
    <source>
        <dbReference type="Proteomes" id="UP001159364"/>
    </source>
</evidence>
<dbReference type="GO" id="GO:0009507">
    <property type="term" value="C:chloroplast"/>
    <property type="evidence" value="ECO:0007669"/>
    <property type="project" value="TreeGrafter"/>
</dbReference>
<proteinExistence type="predicted"/>
<dbReference type="AlphaFoldDB" id="A0AAV8SY26"/>
<dbReference type="PANTHER" id="PTHR36716">
    <property type="entry name" value="F3H9.20 PROTEIN"/>
    <property type="match status" value="1"/>
</dbReference>
<dbReference type="InterPro" id="IPR019275">
    <property type="entry name" value="DUF2301"/>
</dbReference>
<protein>
    <recommendedName>
        <fullName evidence="4">Integral membrane protein</fullName>
    </recommendedName>
</protein>
<evidence type="ECO:0000313" key="2">
    <source>
        <dbReference type="EMBL" id="KAJ8759387.1"/>
    </source>
</evidence>
<feature type="transmembrane region" description="Helical" evidence="1">
    <location>
        <begin position="88"/>
        <end position="106"/>
    </location>
</feature>
<keyword evidence="1" id="KW-0472">Membrane</keyword>
<keyword evidence="1" id="KW-0812">Transmembrane</keyword>
<feature type="transmembrane region" description="Helical" evidence="1">
    <location>
        <begin position="155"/>
        <end position="176"/>
    </location>
</feature>
<dbReference type="Proteomes" id="UP001159364">
    <property type="component" value="Linkage Group LG07"/>
</dbReference>
<evidence type="ECO:0000256" key="1">
    <source>
        <dbReference type="SAM" id="Phobius"/>
    </source>
</evidence>
<feature type="transmembrane region" description="Helical" evidence="1">
    <location>
        <begin position="188"/>
        <end position="205"/>
    </location>
</feature>
<feature type="transmembrane region" description="Helical" evidence="1">
    <location>
        <begin position="217"/>
        <end position="235"/>
    </location>
</feature>
<organism evidence="2 3">
    <name type="scientific">Erythroxylum novogranatense</name>
    <dbReference type="NCBI Taxonomy" id="1862640"/>
    <lineage>
        <taxon>Eukaryota</taxon>
        <taxon>Viridiplantae</taxon>
        <taxon>Streptophyta</taxon>
        <taxon>Embryophyta</taxon>
        <taxon>Tracheophyta</taxon>
        <taxon>Spermatophyta</taxon>
        <taxon>Magnoliopsida</taxon>
        <taxon>eudicotyledons</taxon>
        <taxon>Gunneridae</taxon>
        <taxon>Pentapetalae</taxon>
        <taxon>rosids</taxon>
        <taxon>fabids</taxon>
        <taxon>Malpighiales</taxon>
        <taxon>Erythroxylaceae</taxon>
        <taxon>Erythroxylum</taxon>
    </lineage>
</organism>
<gene>
    <name evidence="2" type="ORF">K2173_006907</name>
</gene>
<feature type="transmembrane region" description="Helical" evidence="1">
    <location>
        <begin position="126"/>
        <end position="146"/>
    </location>
</feature>
<dbReference type="EMBL" id="JAIWQS010000007">
    <property type="protein sequence ID" value="KAJ8759387.1"/>
    <property type="molecule type" value="Genomic_DNA"/>
</dbReference>
<comment type="caution">
    <text evidence="2">The sequence shown here is derived from an EMBL/GenBank/DDBJ whole genome shotgun (WGS) entry which is preliminary data.</text>
</comment>
<dbReference type="Pfam" id="PF10063">
    <property type="entry name" value="DUF2301"/>
    <property type="match status" value="1"/>
</dbReference>
<feature type="transmembrane region" description="Helical" evidence="1">
    <location>
        <begin position="241"/>
        <end position="260"/>
    </location>
</feature>
<dbReference type="PANTHER" id="PTHR36716:SF2">
    <property type="entry name" value="F3H9.20 PROTEIN"/>
    <property type="match status" value="1"/>
</dbReference>
<evidence type="ECO:0008006" key="4">
    <source>
        <dbReference type="Google" id="ProtNLM"/>
    </source>
</evidence>
<reference evidence="2 3" key="1">
    <citation type="submission" date="2021-09" db="EMBL/GenBank/DDBJ databases">
        <title>Genomic insights and catalytic innovation underlie evolution of tropane alkaloids biosynthesis.</title>
        <authorList>
            <person name="Wang Y.-J."/>
            <person name="Tian T."/>
            <person name="Huang J.-P."/>
            <person name="Huang S.-X."/>
        </authorList>
    </citation>
    <scope>NUCLEOTIDE SEQUENCE [LARGE SCALE GENOMIC DNA]</scope>
    <source>
        <strain evidence="2">KIB-2018</strain>
        <tissue evidence="2">Leaf</tissue>
    </source>
</reference>
<name>A0AAV8SY26_9ROSI</name>
<sequence length="297" mass="32273">MASRMLSTVSLVIYPPKLGNSRWKTQFNPSSSLSSGFSKSGKIGERNRRTGWVQCEAVGESSQSQAPAVYKGVYGPWTVEDSDVREVLLYRAGLVTAASSFVLAASDAFLPSDSPLNNIVKQNFDLIYILGASGLGLSLYLIHIYVSEIKRTLQALWVLGVLGSLAIYTTLAQPAGQSLVTYVVDNPTAVWFVGPLFAALTGLVFKEGLCYGKLEAAVLTFIIPAVLLGHLAGVMDDQTKLTLLASWMALFVIFAGRKFTQPVKDDIGDKSIFMFNALSEDEKSALLEKLEQQKMTL</sequence>
<keyword evidence="3" id="KW-1185">Reference proteome</keyword>
<accession>A0AAV8SY26</accession>